<dbReference type="OrthoDB" id="2526633at2759"/>
<dbReference type="InterPro" id="IPR022617">
    <property type="entry name" value="Rad60/SUMO-like_dom"/>
</dbReference>
<protein>
    <recommendedName>
        <fullName evidence="1">Rad60/SUMO-like domain-containing protein</fullName>
    </recommendedName>
</protein>
<accession>A0A2S5BAW1</accession>
<evidence type="ECO:0000313" key="3">
    <source>
        <dbReference type="Proteomes" id="UP000237144"/>
    </source>
</evidence>
<dbReference type="EMBL" id="PJQD01000033">
    <property type="protein sequence ID" value="POY73904.1"/>
    <property type="molecule type" value="Genomic_DNA"/>
</dbReference>
<evidence type="ECO:0000259" key="1">
    <source>
        <dbReference type="Pfam" id="PF11976"/>
    </source>
</evidence>
<keyword evidence="3" id="KW-1185">Reference proteome</keyword>
<organism evidence="2 3">
    <name type="scientific">Rhodotorula taiwanensis</name>
    <dbReference type="NCBI Taxonomy" id="741276"/>
    <lineage>
        <taxon>Eukaryota</taxon>
        <taxon>Fungi</taxon>
        <taxon>Dikarya</taxon>
        <taxon>Basidiomycota</taxon>
        <taxon>Pucciniomycotina</taxon>
        <taxon>Microbotryomycetes</taxon>
        <taxon>Sporidiobolales</taxon>
        <taxon>Sporidiobolaceae</taxon>
        <taxon>Rhodotorula</taxon>
    </lineage>
</organism>
<dbReference type="Gene3D" id="3.10.20.90">
    <property type="entry name" value="Phosphatidylinositol 3-kinase Catalytic Subunit, Chain A, domain 1"/>
    <property type="match status" value="1"/>
</dbReference>
<dbReference type="STRING" id="741276.A0A2S5BAW1"/>
<dbReference type="Proteomes" id="UP000237144">
    <property type="component" value="Unassembled WGS sequence"/>
</dbReference>
<gene>
    <name evidence="2" type="ORF">BMF94_3075</name>
</gene>
<dbReference type="InterPro" id="IPR029071">
    <property type="entry name" value="Ubiquitin-like_domsf"/>
</dbReference>
<sequence>MAVKGDPDAANGDVKVKGTTKFGKIYAAVANQTGKDDGSFIITYDGERVDKNATPEELGFEEEECLDVHIAQVGGAPSAAC</sequence>
<dbReference type="SUPFAM" id="SSF54236">
    <property type="entry name" value="Ubiquitin-like"/>
    <property type="match status" value="1"/>
</dbReference>
<evidence type="ECO:0000313" key="2">
    <source>
        <dbReference type="EMBL" id="POY73904.1"/>
    </source>
</evidence>
<feature type="domain" description="Rad60/SUMO-like" evidence="1">
    <location>
        <begin position="9"/>
        <end position="70"/>
    </location>
</feature>
<dbReference type="AlphaFoldDB" id="A0A2S5BAW1"/>
<dbReference type="Pfam" id="PF11976">
    <property type="entry name" value="Rad60-SLD"/>
    <property type="match status" value="1"/>
</dbReference>
<reference evidence="2 3" key="1">
    <citation type="journal article" date="2018" name="Front. Microbiol.">
        <title>Prospects for Fungal Bioremediation of Acidic Radioactive Waste Sites: Characterization and Genome Sequence of Rhodotorula taiwanensis MD1149.</title>
        <authorList>
            <person name="Tkavc R."/>
            <person name="Matrosova V.Y."/>
            <person name="Grichenko O.E."/>
            <person name="Gostincar C."/>
            <person name="Volpe R.P."/>
            <person name="Klimenkova P."/>
            <person name="Gaidamakova E.K."/>
            <person name="Zhou C.E."/>
            <person name="Stewart B.J."/>
            <person name="Lyman M.G."/>
            <person name="Malfatti S.A."/>
            <person name="Rubinfeld B."/>
            <person name="Courtot M."/>
            <person name="Singh J."/>
            <person name="Dalgard C.L."/>
            <person name="Hamilton T."/>
            <person name="Frey K.G."/>
            <person name="Gunde-Cimerman N."/>
            <person name="Dugan L."/>
            <person name="Daly M.J."/>
        </authorList>
    </citation>
    <scope>NUCLEOTIDE SEQUENCE [LARGE SCALE GENOMIC DNA]</scope>
    <source>
        <strain evidence="2 3">MD1149</strain>
    </source>
</reference>
<dbReference type="CDD" id="cd01763">
    <property type="entry name" value="Ubl_SUMO_like"/>
    <property type="match status" value="1"/>
</dbReference>
<proteinExistence type="predicted"/>
<comment type="caution">
    <text evidence="2">The sequence shown here is derived from an EMBL/GenBank/DDBJ whole genome shotgun (WGS) entry which is preliminary data.</text>
</comment>
<name>A0A2S5BAW1_9BASI</name>